<protein>
    <submittedName>
        <fullName evidence="2">Uncharacterized protein</fullName>
    </submittedName>
</protein>
<name>A0AAJ8E531_ASPNG</name>
<organism evidence="2">
    <name type="scientific">Aspergillus niger</name>
    <dbReference type="NCBI Taxonomy" id="5061"/>
    <lineage>
        <taxon>Eukaryota</taxon>
        <taxon>Fungi</taxon>
        <taxon>Dikarya</taxon>
        <taxon>Ascomycota</taxon>
        <taxon>Pezizomycotina</taxon>
        <taxon>Eurotiomycetes</taxon>
        <taxon>Eurotiomycetidae</taxon>
        <taxon>Eurotiales</taxon>
        <taxon>Aspergillaceae</taxon>
        <taxon>Aspergillus</taxon>
        <taxon>Aspergillus subgen. Circumdati</taxon>
    </lineage>
</organism>
<reference evidence="2" key="1">
    <citation type="submission" date="2025-02" db="EMBL/GenBank/DDBJ databases">
        <authorList>
            <consortium name="NCBI Genome Project"/>
        </authorList>
    </citation>
    <scope>NUCLEOTIDE SEQUENCE</scope>
</reference>
<evidence type="ECO:0000256" key="1">
    <source>
        <dbReference type="SAM" id="SignalP"/>
    </source>
</evidence>
<dbReference type="AlphaFoldDB" id="A0AAJ8E531"/>
<accession>A0AAJ8E531</accession>
<sequence>MKLPLWPLVALPLSAALVFPFYQNHLPKDDHSITIDDENKDSDLINGITTTLATALDHLTTDIWPTIVDNSFNYRSSDCLHHYVQQVSNLAPPFRRPSPPPY</sequence>
<feature type="chain" id="PRO_5044746492" evidence="1">
    <location>
        <begin position="17"/>
        <end position="102"/>
    </location>
</feature>
<feature type="non-terminal residue" evidence="2">
    <location>
        <position position="102"/>
    </location>
</feature>
<gene>
    <name evidence="2" type="ORF">An01g12340</name>
</gene>
<evidence type="ECO:0000313" key="2">
    <source>
        <dbReference type="RefSeq" id="XP_001389641.3"/>
    </source>
</evidence>
<feature type="signal peptide" evidence="1">
    <location>
        <begin position="1"/>
        <end position="16"/>
    </location>
</feature>
<dbReference type="KEGG" id="ang:An01g12340"/>
<dbReference type="VEuPathDB" id="FungiDB:An01g12340"/>
<proteinExistence type="predicted"/>
<reference evidence="2" key="2">
    <citation type="submission" date="2025-08" db="UniProtKB">
        <authorList>
            <consortium name="RefSeq"/>
        </authorList>
    </citation>
    <scope>IDENTIFICATION</scope>
</reference>
<dbReference type="GeneID" id="4977605"/>
<dbReference type="RefSeq" id="XP_001389641.3">
    <property type="nucleotide sequence ID" value="XM_001389604.3"/>
</dbReference>
<keyword evidence="1" id="KW-0732">Signal</keyword>